<evidence type="ECO:0000256" key="1">
    <source>
        <dbReference type="SAM" id="MobiDB-lite"/>
    </source>
</evidence>
<proteinExistence type="predicted"/>
<comment type="caution">
    <text evidence="2">The sequence shown here is derived from an EMBL/GenBank/DDBJ whole genome shotgun (WGS) entry which is preliminary data.</text>
</comment>
<sequence length="265" mass="30104">MWKRKPRCVQCHHHFKKLIDGICAMCHGLSTPVSPDVGYDETDPDDTALDKAEISSLEDQYRKQQAAQERMLAAGPMHETGRTAHARAIEIAERFRRGRSLRATQEAPEQGPKQQAWLPRRPEAPEEEAPRQRELFDDLRWPADILQIDVKKLKSILEMKPFHDAENTPRLAAEWKETKIKDFEQYGQHNKLNQDRIEVGLEYCWLHCFLAPFDAKPAAEAVKTTQKNVKAVNETLGTAIPYGRAVFGVIGNISGLQVEPAMATE</sequence>
<keyword evidence="4" id="KW-1185">Reference proteome</keyword>
<gene>
    <name evidence="2" type="ORF">GN244_ATG00772</name>
    <name evidence="3" type="ORF">GN958_ATG20336</name>
</gene>
<evidence type="ECO:0000313" key="4">
    <source>
        <dbReference type="Proteomes" id="UP000602510"/>
    </source>
</evidence>
<feature type="compositionally biased region" description="Basic and acidic residues" evidence="1">
    <location>
        <begin position="120"/>
        <end position="130"/>
    </location>
</feature>
<evidence type="ECO:0000313" key="2">
    <source>
        <dbReference type="EMBL" id="KAF4046772.1"/>
    </source>
</evidence>
<reference evidence="2" key="1">
    <citation type="submission" date="2020-04" db="EMBL/GenBank/DDBJ databases">
        <title>Hybrid Assembly of Korean Phytophthora infestans isolates.</title>
        <authorList>
            <person name="Prokchorchik M."/>
            <person name="Lee Y."/>
            <person name="Seo J."/>
            <person name="Cho J.-H."/>
            <person name="Park Y.-E."/>
            <person name="Jang D.-C."/>
            <person name="Im J.-S."/>
            <person name="Choi J.-G."/>
            <person name="Park H.-J."/>
            <person name="Lee G.-B."/>
            <person name="Lee Y.-G."/>
            <person name="Hong S.-Y."/>
            <person name="Cho K."/>
            <person name="Sohn K.H."/>
        </authorList>
    </citation>
    <scope>NUCLEOTIDE SEQUENCE</scope>
    <source>
        <strain evidence="2">KR_1_A1</strain>
        <strain evidence="3">KR_2_A2</strain>
    </source>
</reference>
<organism evidence="2 4">
    <name type="scientific">Phytophthora infestans</name>
    <name type="common">Potato late blight agent</name>
    <name type="synonym">Botrytis infestans</name>
    <dbReference type="NCBI Taxonomy" id="4787"/>
    <lineage>
        <taxon>Eukaryota</taxon>
        <taxon>Sar</taxon>
        <taxon>Stramenopiles</taxon>
        <taxon>Oomycota</taxon>
        <taxon>Peronosporomycetes</taxon>
        <taxon>Peronosporales</taxon>
        <taxon>Peronosporaceae</taxon>
        <taxon>Phytophthora</taxon>
    </lineage>
</organism>
<dbReference type="AlphaFoldDB" id="A0A833T346"/>
<protein>
    <submittedName>
        <fullName evidence="2">Uncharacterized protein</fullName>
    </submittedName>
</protein>
<dbReference type="EMBL" id="WSZM01000014">
    <property type="protein sequence ID" value="KAF4046772.1"/>
    <property type="molecule type" value="Genomic_DNA"/>
</dbReference>
<dbReference type="Proteomes" id="UP000602510">
    <property type="component" value="Unassembled WGS sequence"/>
</dbReference>
<evidence type="ECO:0000313" key="3">
    <source>
        <dbReference type="EMBL" id="KAF4130442.1"/>
    </source>
</evidence>
<dbReference type="Proteomes" id="UP000704712">
    <property type="component" value="Unassembled WGS sequence"/>
</dbReference>
<accession>A0A833T346</accession>
<feature type="region of interest" description="Disordered" evidence="1">
    <location>
        <begin position="101"/>
        <end position="130"/>
    </location>
</feature>
<name>A0A833T346_PHYIN</name>
<dbReference type="EMBL" id="JAACNO010002837">
    <property type="protein sequence ID" value="KAF4130442.1"/>
    <property type="molecule type" value="Genomic_DNA"/>
</dbReference>